<feature type="transmembrane region" description="Helical" evidence="1">
    <location>
        <begin position="21"/>
        <end position="40"/>
    </location>
</feature>
<dbReference type="OrthoDB" id="8613028at2"/>
<proteinExistence type="predicted"/>
<keyword evidence="1" id="KW-0812">Transmembrane</keyword>
<feature type="transmembrane region" description="Helical" evidence="1">
    <location>
        <begin position="225"/>
        <end position="247"/>
    </location>
</feature>
<dbReference type="RefSeq" id="WP_120107546.1">
    <property type="nucleotide sequence ID" value="NZ_QXQB01000001.1"/>
</dbReference>
<evidence type="ECO:0000313" key="2">
    <source>
        <dbReference type="EMBL" id="RJX41246.1"/>
    </source>
</evidence>
<name>A0A3A6PNE3_9BACL</name>
<organism evidence="2 3">
    <name type="scientific">Paenibacillus pinisoli</name>
    <dbReference type="NCBI Taxonomy" id="1276110"/>
    <lineage>
        <taxon>Bacteria</taxon>
        <taxon>Bacillati</taxon>
        <taxon>Bacillota</taxon>
        <taxon>Bacilli</taxon>
        <taxon>Bacillales</taxon>
        <taxon>Paenibacillaceae</taxon>
        <taxon>Paenibacillus</taxon>
    </lineage>
</organism>
<reference evidence="2 3" key="1">
    <citation type="submission" date="2018-09" db="EMBL/GenBank/DDBJ databases">
        <title>Paenibacillus aracenensis nov. sp. isolated from a cave in southern Spain.</title>
        <authorList>
            <person name="Jurado V."/>
            <person name="Gutierrez-Patricio S."/>
            <person name="Gonzalez-Pimentel J.L."/>
            <person name="Miller A.Z."/>
            <person name="Laiz L."/>
            <person name="Saiz-Jimenez C."/>
        </authorList>
    </citation>
    <scope>NUCLEOTIDE SEQUENCE [LARGE SCALE GENOMIC DNA]</scope>
    <source>
        <strain evidence="2 3">JCM 19203</strain>
    </source>
</reference>
<dbReference type="EMBL" id="QXQB01000001">
    <property type="protein sequence ID" value="RJX41246.1"/>
    <property type="molecule type" value="Genomic_DNA"/>
</dbReference>
<feature type="transmembrane region" description="Helical" evidence="1">
    <location>
        <begin position="60"/>
        <end position="79"/>
    </location>
</feature>
<comment type="caution">
    <text evidence="2">The sequence shown here is derived from an EMBL/GenBank/DDBJ whole genome shotgun (WGS) entry which is preliminary data.</text>
</comment>
<dbReference type="PANTHER" id="PTHR37305">
    <property type="entry name" value="INTEGRAL MEMBRANE PROTEIN-RELATED"/>
    <property type="match status" value="1"/>
</dbReference>
<dbReference type="Proteomes" id="UP000267798">
    <property type="component" value="Unassembled WGS sequence"/>
</dbReference>
<feature type="transmembrane region" description="Helical" evidence="1">
    <location>
        <begin position="106"/>
        <end position="134"/>
    </location>
</feature>
<sequence>MRNFGALLTNEWIKLYKKKSFFVYFGIMALFIGVCGYFIYRYPMEGMDSALDFVALFGSMMGAGQILPLIAIIAIANVVPSEFRMGTIKLLLIRAQSRTKILGSKYAVTLLFSLVLIAATLAMAFMAGFIVFGFGGGDAKTWSLIGENALYLVVYTFAFVTLTFMIGVLTKSSGATVGISMFCVMAGGILTMLLNRYSFIKYTLFPNVDLSVYQNGGTMPHDMTLTFSSTIIAVYVAVFLVASFFIFRKRDVS</sequence>
<keyword evidence="1" id="KW-0472">Membrane</keyword>
<evidence type="ECO:0000313" key="3">
    <source>
        <dbReference type="Proteomes" id="UP000267798"/>
    </source>
</evidence>
<feature type="transmembrane region" description="Helical" evidence="1">
    <location>
        <begin position="176"/>
        <end position="194"/>
    </location>
</feature>
<keyword evidence="1" id="KW-1133">Transmembrane helix</keyword>
<dbReference type="PANTHER" id="PTHR37305:SF1">
    <property type="entry name" value="MEMBRANE PROTEIN"/>
    <property type="match status" value="1"/>
</dbReference>
<accession>A0A3A6PNE3</accession>
<dbReference type="Pfam" id="PF12730">
    <property type="entry name" value="ABC2_membrane_4"/>
    <property type="match status" value="1"/>
</dbReference>
<evidence type="ECO:0000256" key="1">
    <source>
        <dbReference type="SAM" id="Phobius"/>
    </source>
</evidence>
<feature type="transmembrane region" description="Helical" evidence="1">
    <location>
        <begin position="149"/>
        <end position="169"/>
    </location>
</feature>
<dbReference type="AlphaFoldDB" id="A0A3A6PNE3"/>
<protein>
    <submittedName>
        <fullName evidence="2">ABC transporter permease</fullName>
    </submittedName>
</protein>
<gene>
    <name evidence="2" type="ORF">D3P09_04470</name>
</gene>
<keyword evidence="3" id="KW-1185">Reference proteome</keyword>